<keyword evidence="9" id="KW-1185">Reference proteome</keyword>
<feature type="transmembrane region" description="Helical" evidence="6">
    <location>
        <begin position="598"/>
        <end position="620"/>
    </location>
</feature>
<evidence type="ECO:0000256" key="5">
    <source>
        <dbReference type="SAM" id="MobiDB-lite"/>
    </source>
</evidence>
<evidence type="ECO:0000259" key="7">
    <source>
        <dbReference type="PROSITE" id="PS50850"/>
    </source>
</evidence>
<dbReference type="EMBL" id="AZHB01000006">
    <property type="protein sequence ID" value="OAA69162.1"/>
    <property type="molecule type" value="Genomic_DNA"/>
</dbReference>
<feature type="domain" description="Major facilitator superfamily (MFS) profile" evidence="7">
    <location>
        <begin position="122"/>
        <end position="624"/>
    </location>
</feature>
<protein>
    <submittedName>
        <fullName evidence="8">Siderochrome-iron transporter MirC</fullName>
    </submittedName>
</protein>
<dbReference type="OrthoDB" id="4088837at2759"/>
<sequence length="654" mass="69971">MNYASLQMVPFASPAPLAAGPALDQAPLAERRRRPRPKKQKKQKPARRPNEADVIAPVPSTARISAARSYDDEYDDDDDSMDEFDKDPEMHDKHPPQQPVQQSPSTGVQKIEHVTRSWTPTTIIVAWTGMMLLAIVLSLDSLTVPSYQPYALSSFNAHSMLPALTTLQSILSATTKPVMAKIADVSGRSEALTVSLVAIALGFVINATSHSLGTMAAGQAFYAIGQVGIVFLQQIVAADTTTLANRALFSALLYSPPIVTAWVAGPMVEALVPANWRWGYGMWAIVVPIVSIPLLASIWRIQRTRAKTPRSSPIDGFISKWAQADIPGLALFVAGLVLLLLPMTLTVRFHNGWSSAPILAMIIAGTVSFTGFVLYDIYVAIYPILPLHLAKSRTVAAGCLTEALLFLSYYLWQPYLYSFLVVVNDFSPAAATNVGMAAPVVSAAVVGLAAAVVVKCSGHCKWVVVGGTLVKLVGSGLMIRFSNRQASLTQIVITQIIAGAGSGVVSIVSQTAVQSVASHDDVANVTTLYEAARAIGGAIGTAISGSIWTRLLLSKLEAHLPEASKSSAVAIQDSLTVATSFAVGSPERLAINKSYTEVMHILLVTSIAFVAASFLVSLAIENLNLKKVDQDGAQRGVIGRVNFRDWYRRKVSGK</sequence>
<feature type="transmembrane region" description="Helical" evidence="6">
    <location>
        <begin position="191"/>
        <end position="209"/>
    </location>
</feature>
<evidence type="ECO:0000313" key="8">
    <source>
        <dbReference type="EMBL" id="OAA69162.1"/>
    </source>
</evidence>
<dbReference type="AlphaFoldDB" id="A0A162JHR7"/>
<dbReference type="Proteomes" id="UP000076744">
    <property type="component" value="Unassembled WGS sequence"/>
</dbReference>
<organism evidence="8 9">
    <name type="scientific">Cordyceps fumosorosea (strain ARSEF 2679)</name>
    <name type="common">Isaria fumosorosea</name>
    <dbReference type="NCBI Taxonomy" id="1081104"/>
    <lineage>
        <taxon>Eukaryota</taxon>
        <taxon>Fungi</taxon>
        <taxon>Dikarya</taxon>
        <taxon>Ascomycota</taxon>
        <taxon>Pezizomycotina</taxon>
        <taxon>Sordariomycetes</taxon>
        <taxon>Hypocreomycetidae</taxon>
        <taxon>Hypocreales</taxon>
        <taxon>Cordycipitaceae</taxon>
        <taxon>Cordyceps</taxon>
    </lineage>
</organism>
<keyword evidence="3 6" id="KW-1133">Transmembrane helix</keyword>
<comment type="caution">
    <text evidence="8">The sequence shown here is derived from an EMBL/GenBank/DDBJ whole genome shotgun (WGS) entry which is preliminary data.</text>
</comment>
<dbReference type="Gene3D" id="1.20.1250.20">
    <property type="entry name" value="MFS general substrate transporter like domains"/>
    <property type="match status" value="2"/>
</dbReference>
<evidence type="ECO:0000256" key="6">
    <source>
        <dbReference type="SAM" id="Phobius"/>
    </source>
</evidence>
<reference evidence="8 9" key="1">
    <citation type="journal article" date="2016" name="Genome Biol. Evol.">
        <title>Divergent and convergent evolution of fungal pathogenicity.</title>
        <authorList>
            <person name="Shang Y."/>
            <person name="Xiao G."/>
            <person name="Zheng P."/>
            <person name="Cen K."/>
            <person name="Zhan S."/>
            <person name="Wang C."/>
        </authorList>
    </citation>
    <scope>NUCLEOTIDE SEQUENCE [LARGE SCALE GENOMIC DNA]</scope>
    <source>
        <strain evidence="8 9">ARSEF 2679</strain>
    </source>
</reference>
<feature type="transmembrane region" description="Helical" evidence="6">
    <location>
        <begin position="394"/>
        <end position="412"/>
    </location>
</feature>
<feature type="transmembrane region" description="Helical" evidence="6">
    <location>
        <begin position="322"/>
        <end position="345"/>
    </location>
</feature>
<proteinExistence type="predicted"/>
<name>A0A162JHR7_CORFA</name>
<feature type="transmembrane region" description="Helical" evidence="6">
    <location>
        <begin position="118"/>
        <end position="139"/>
    </location>
</feature>
<dbReference type="SUPFAM" id="SSF103473">
    <property type="entry name" value="MFS general substrate transporter"/>
    <property type="match status" value="1"/>
</dbReference>
<comment type="subcellular location">
    <subcellularLocation>
        <location evidence="1">Membrane</location>
        <topology evidence="1">Multi-pass membrane protein</topology>
    </subcellularLocation>
</comment>
<evidence type="ECO:0000256" key="4">
    <source>
        <dbReference type="ARBA" id="ARBA00023136"/>
    </source>
</evidence>
<feature type="transmembrane region" description="Helical" evidence="6">
    <location>
        <begin position="248"/>
        <end position="268"/>
    </location>
</feature>
<feature type="region of interest" description="Disordered" evidence="5">
    <location>
        <begin position="1"/>
        <end position="106"/>
    </location>
</feature>
<accession>A0A162JHR7</accession>
<dbReference type="InterPro" id="IPR036259">
    <property type="entry name" value="MFS_trans_sf"/>
</dbReference>
<feature type="compositionally biased region" description="Low complexity" evidence="5">
    <location>
        <begin position="10"/>
        <end position="28"/>
    </location>
</feature>
<evidence type="ECO:0000313" key="9">
    <source>
        <dbReference type="Proteomes" id="UP000076744"/>
    </source>
</evidence>
<dbReference type="PANTHER" id="PTHR23501:SF87">
    <property type="entry name" value="SIDEROPHORE IRON TRANSPORTER 2"/>
    <property type="match status" value="1"/>
</dbReference>
<dbReference type="PROSITE" id="PS50850">
    <property type="entry name" value="MFS"/>
    <property type="match status" value="1"/>
</dbReference>
<feature type="compositionally biased region" description="Acidic residues" evidence="5">
    <location>
        <begin position="72"/>
        <end position="86"/>
    </location>
</feature>
<feature type="compositionally biased region" description="Basic residues" evidence="5">
    <location>
        <begin position="31"/>
        <end position="47"/>
    </location>
</feature>
<evidence type="ECO:0000256" key="1">
    <source>
        <dbReference type="ARBA" id="ARBA00004141"/>
    </source>
</evidence>
<evidence type="ECO:0000256" key="3">
    <source>
        <dbReference type="ARBA" id="ARBA00022989"/>
    </source>
</evidence>
<keyword evidence="2 6" id="KW-0812">Transmembrane</keyword>
<gene>
    <name evidence="8" type="ORF">ISF_03537</name>
</gene>
<dbReference type="RefSeq" id="XP_018706032.1">
    <property type="nucleotide sequence ID" value="XM_018847143.1"/>
</dbReference>
<evidence type="ECO:0000256" key="2">
    <source>
        <dbReference type="ARBA" id="ARBA00022692"/>
    </source>
</evidence>
<keyword evidence="4 6" id="KW-0472">Membrane</keyword>
<dbReference type="InterPro" id="IPR020846">
    <property type="entry name" value="MFS_dom"/>
</dbReference>
<feature type="transmembrane region" description="Helical" evidence="6">
    <location>
        <begin position="357"/>
        <end position="382"/>
    </location>
</feature>
<dbReference type="GeneID" id="30019829"/>
<feature type="transmembrane region" description="Helical" evidence="6">
    <location>
        <begin position="280"/>
        <end position="301"/>
    </location>
</feature>
<dbReference type="PANTHER" id="PTHR23501">
    <property type="entry name" value="MAJOR FACILITATOR SUPERFAMILY"/>
    <property type="match status" value="1"/>
</dbReference>
<dbReference type="GO" id="GO:0005886">
    <property type="term" value="C:plasma membrane"/>
    <property type="evidence" value="ECO:0007669"/>
    <property type="project" value="TreeGrafter"/>
</dbReference>
<feature type="transmembrane region" description="Helical" evidence="6">
    <location>
        <begin position="432"/>
        <end position="454"/>
    </location>
</feature>
<dbReference type="GO" id="GO:0022857">
    <property type="term" value="F:transmembrane transporter activity"/>
    <property type="evidence" value="ECO:0007669"/>
    <property type="project" value="InterPro"/>
</dbReference>